<reference evidence="1 2" key="1">
    <citation type="submission" date="2018-06" db="EMBL/GenBank/DDBJ databases">
        <authorList>
            <consortium name="Pathogen Informatics"/>
            <person name="Doyle S."/>
        </authorList>
    </citation>
    <scope>NUCLEOTIDE SEQUENCE [LARGE SCALE GENOMIC DNA]</scope>
    <source>
        <strain evidence="1 2">NCTC13159</strain>
    </source>
</reference>
<comment type="caution">
    <text evidence="1">The sequence shown here is derived from an EMBL/GenBank/DDBJ whole genome shotgun (WGS) entry which is preliminary data.</text>
</comment>
<accession>A0AAJ4ZH56</accession>
<dbReference type="AlphaFoldDB" id="A0AAJ4ZH56"/>
<evidence type="ECO:0000313" key="2">
    <source>
        <dbReference type="Proteomes" id="UP000254589"/>
    </source>
</evidence>
<dbReference type="Proteomes" id="UP000254589">
    <property type="component" value="Unassembled WGS sequence"/>
</dbReference>
<gene>
    <name evidence="1" type="ORF">NCTC13159_04778</name>
</gene>
<name>A0AAJ4ZH56_PANPU</name>
<sequence>MGGMAIEKDIASEFFGNWPGFLSWDVWRTGGLNRRRQPDRRMLDDEPHRRL</sequence>
<evidence type="ECO:0000313" key="1">
    <source>
        <dbReference type="EMBL" id="SUA93220.1"/>
    </source>
</evidence>
<proteinExistence type="predicted"/>
<dbReference type="EMBL" id="UGSJ01000001">
    <property type="protein sequence ID" value="SUA93220.1"/>
    <property type="molecule type" value="Genomic_DNA"/>
</dbReference>
<organism evidence="1 2">
    <name type="scientific">Pandoraea pulmonicola</name>
    <dbReference type="NCBI Taxonomy" id="93221"/>
    <lineage>
        <taxon>Bacteria</taxon>
        <taxon>Pseudomonadati</taxon>
        <taxon>Pseudomonadota</taxon>
        <taxon>Betaproteobacteria</taxon>
        <taxon>Burkholderiales</taxon>
        <taxon>Burkholderiaceae</taxon>
        <taxon>Pandoraea</taxon>
    </lineage>
</organism>
<protein>
    <submittedName>
        <fullName evidence="1">Uncharacterized protein</fullName>
    </submittedName>
</protein>